<evidence type="ECO:0000313" key="1">
    <source>
        <dbReference type="EMBL" id="SHI63412.1"/>
    </source>
</evidence>
<name>A0A1M6CQX1_9FLAO</name>
<dbReference type="AlphaFoldDB" id="A0A1M6CQX1"/>
<sequence>MKKKIINRFKHYKRGQSSGIIILDDILPSTLSPWRSYEYSELCKAFADTRILTDVTTFKHYSQGKSFEENLKTLTENYPSLEGKIKKLKFSSNLNSDVVYMLFYNNLKKHFEVLNRNKNPFSFTLYPGGGFGFDDKEVDENLKRYFDSKLFKGVIVNQNITKKYLIEKGLCNPELINLIPGVPLNLNSTKIENYSYKKPEDKTSILFFANKYTPDGADKGFDIFQKTAVALYDKKDQFEFIVIGGFSKKDLVDPRLKEIIYFKGMLNEFEFETILKKTHVLISANRPFILSRNAFDGFPLATCVTASLFGNVNFMTDYFDESETLELKDGIHYIKINTDIEEITNKILELHNNRDLMKKIAENGRNKMLHLYSFEKQIKTRIEHFKKIML</sequence>
<reference evidence="2" key="1">
    <citation type="submission" date="2016-11" db="EMBL/GenBank/DDBJ databases">
        <authorList>
            <person name="Varghese N."/>
            <person name="Submissions S."/>
        </authorList>
    </citation>
    <scope>NUCLEOTIDE SEQUENCE [LARGE SCALE GENOMIC DNA]</scope>
    <source>
        <strain evidence="2">DSM 18829</strain>
    </source>
</reference>
<dbReference type="RefSeq" id="WP_073309258.1">
    <property type="nucleotide sequence ID" value="NZ_FQZI01000002.1"/>
</dbReference>
<dbReference type="EMBL" id="FQZI01000002">
    <property type="protein sequence ID" value="SHI63412.1"/>
    <property type="molecule type" value="Genomic_DNA"/>
</dbReference>
<dbReference type="OrthoDB" id="199095at2"/>
<dbReference type="SUPFAM" id="SSF53756">
    <property type="entry name" value="UDP-Glycosyltransferase/glycogen phosphorylase"/>
    <property type="match status" value="1"/>
</dbReference>
<protein>
    <recommendedName>
        <fullName evidence="3">Glycosyl transferases group 1</fullName>
    </recommendedName>
</protein>
<organism evidence="1 2">
    <name type="scientific">Flavobacterium terrae</name>
    <dbReference type="NCBI Taxonomy" id="415425"/>
    <lineage>
        <taxon>Bacteria</taxon>
        <taxon>Pseudomonadati</taxon>
        <taxon>Bacteroidota</taxon>
        <taxon>Flavobacteriia</taxon>
        <taxon>Flavobacteriales</taxon>
        <taxon>Flavobacteriaceae</taxon>
        <taxon>Flavobacterium</taxon>
    </lineage>
</organism>
<proteinExistence type="predicted"/>
<accession>A0A1M6CQX1</accession>
<keyword evidence="2" id="KW-1185">Reference proteome</keyword>
<dbReference type="STRING" id="415425.SAMN05444363_1050"/>
<dbReference type="Proteomes" id="UP000184488">
    <property type="component" value="Unassembled WGS sequence"/>
</dbReference>
<evidence type="ECO:0000313" key="2">
    <source>
        <dbReference type="Proteomes" id="UP000184488"/>
    </source>
</evidence>
<evidence type="ECO:0008006" key="3">
    <source>
        <dbReference type="Google" id="ProtNLM"/>
    </source>
</evidence>
<gene>
    <name evidence="1" type="ORF">SAMN05444363_1050</name>
</gene>
<dbReference type="Gene3D" id="3.40.50.2000">
    <property type="entry name" value="Glycogen Phosphorylase B"/>
    <property type="match status" value="1"/>
</dbReference>